<reference evidence="1 2" key="1">
    <citation type="journal article" date="2013" name="Int. J. Syst. Evol. Microbiol.">
        <title>Kordia antarctica sp. nov., isolated from Antarctic seawater.</title>
        <authorList>
            <person name="Baek K."/>
            <person name="Choi A."/>
            <person name="Kang I."/>
            <person name="Lee K."/>
            <person name="Cho J.C."/>
        </authorList>
    </citation>
    <scope>NUCLEOTIDE SEQUENCE [LARGE SCALE GENOMIC DNA]</scope>
    <source>
        <strain evidence="1 2">IMCC3317</strain>
    </source>
</reference>
<evidence type="ECO:0000313" key="2">
    <source>
        <dbReference type="Proteomes" id="UP000464657"/>
    </source>
</evidence>
<keyword evidence="2" id="KW-1185">Reference proteome</keyword>
<dbReference type="OrthoDB" id="1117610at2"/>
<evidence type="ECO:0008006" key="3">
    <source>
        <dbReference type="Google" id="ProtNLM"/>
    </source>
</evidence>
<dbReference type="KEGG" id="kan:IMCC3317_46990"/>
<dbReference type="AlphaFoldDB" id="A0A7L4ZSB4"/>
<dbReference type="InterPro" id="IPR007433">
    <property type="entry name" value="DUF481"/>
</dbReference>
<proteinExistence type="predicted"/>
<protein>
    <recommendedName>
        <fullName evidence="3">DUF481 domain-containing protein</fullName>
    </recommendedName>
</protein>
<accession>A0A7L4ZSB4</accession>
<evidence type="ECO:0000313" key="1">
    <source>
        <dbReference type="EMBL" id="QHI39289.1"/>
    </source>
</evidence>
<gene>
    <name evidence="1" type="ORF">IMCC3317_46990</name>
</gene>
<dbReference type="RefSeq" id="WP_160131772.1">
    <property type="nucleotide sequence ID" value="NZ_CP019288.1"/>
</dbReference>
<dbReference type="Pfam" id="PF04338">
    <property type="entry name" value="DUF481"/>
    <property type="match status" value="1"/>
</dbReference>
<name>A0A7L4ZSB4_9FLAO</name>
<sequence>MNLKHVIFLAVVFIFPLLSYTQNDTIVANNDNIIIGEIKEMNKGVLKIETSYSNRDFSIEWLEIKRIYSETEFLISTTNGNRYNENLRILNPKEVIIFSQKGTLANVSLKDIVFLKTIKSKFWDRISAAVSLGYNFTKSNNFRQFSLRSNLGYQSKNWSIYASYNGIASNRNDAETVKRTDASLSYRYFLRNDWFPLAEVNWLSNTEQNIKLRTVSKLGIGKFIKRTNALHWGIQVGASYNNESFTDATISSQNSLEGFIGSELNLYDVGDISLLTKVIAYPGITESGRLRLDAMLDVQYDLPLDFFIKLGFTVNYDNESVVLGSKYDYIFQTSFDWKL</sequence>
<dbReference type="EMBL" id="CP019288">
    <property type="protein sequence ID" value="QHI39289.1"/>
    <property type="molecule type" value="Genomic_DNA"/>
</dbReference>
<organism evidence="1 2">
    <name type="scientific">Kordia antarctica</name>
    <dbReference type="NCBI Taxonomy" id="1218801"/>
    <lineage>
        <taxon>Bacteria</taxon>
        <taxon>Pseudomonadati</taxon>
        <taxon>Bacteroidota</taxon>
        <taxon>Flavobacteriia</taxon>
        <taxon>Flavobacteriales</taxon>
        <taxon>Flavobacteriaceae</taxon>
        <taxon>Kordia</taxon>
    </lineage>
</organism>
<dbReference type="Proteomes" id="UP000464657">
    <property type="component" value="Chromosome"/>
</dbReference>